<proteinExistence type="predicted"/>
<evidence type="ECO:0000313" key="1">
    <source>
        <dbReference type="EMBL" id="RDX70730.1"/>
    </source>
</evidence>
<keyword evidence="2" id="KW-1185">Reference proteome</keyword>
<comment type="caution">
    <text evidence="1">The sequence shown here is derived from an EMBL/GenBank/DDBJ whole genome shotgun (WGS) entry which is preliminary data.</text>
</comment>
<gene>
    <name evidence="1" type="ORF">CR513_50006</name>
</gene>
<dbReference type="Proteomes" id="UP000257109">
    <property type="component" value="Unassembled WGS sequence"/>
</dbReference>
<feature type="non-terminal residue" evidence="1">
    <location>
        <position position="1"/>
    </location>
</feature>
<accession>A0A371EXE7</accession>
<dbReference type="AlphaFoldDB" id="A0A371EXE7"/>
<reference evidence="1" key="1">
    <citation type="submission" date="2018-05" db="EMBL/GenBank/DDBJ databases">
        <title>Draft genome of Mucuna pruriens seed.</title>
        <authorList>
            <person name="Nnadi N.E."/>
            <person name="Vos R."/>
            <person name="Hasami M.H."/>
            <person name="Devisetty U.K."/>
            <person name="Aguiy J.C."/>
        </authorList>
    </citation>
    <scope>NUCLEOTIDE SEQUENCE [LARGE SCALE GENOMIC DNA]</scope>
    <source>
        <strain evidence="1">JCA_2017</strain>
    </source>
</reference>
<protein>
    <submittedName>
        <fullName evidence="1">Uncharacterized protein</fullName>
    </submittedName>
</protein>
<organism evidence="1 2">
    <name type="scientific">Mucuna pruriens</name>
    <name type="common">Velvet bean</name>
    <name type="synonym">Dolichos pruriens</name>
    <dbReference type="NCBI Taxonomy" id="157652"/>
    <lineage>
        <taxon>Eukaryota</taxon>
        <taxon>Viridiplantae</taxon>
        <taxon>Streptophyta</taxon>
        <taxon>Embryophyta</taxon>
        <taxon>Tracheophyta</taxon>
        <taxon>Spermatophyta</taxon>
        <taxon>Magnoliopsida</taxon>
        <taxon>eudicotyledons</taxon>
        <taxon>Gunneridae</taxon>
        <taxon>Pentapetalae</taxon>
        <taxon>rosids</taxon>
        <taxon>fabids</taxon>
        <taxon>Fabales</taxon>
        <taxon>Fabaceae</taxon>
        <taxon>Papilionoideae</taxon>
        <taxon>50 kb inversion clade</taxon>
        <taxon>NPAAA clade</taxon>
        <taxon>indigoferoid/millettioid clade</taxon>
        <taxon>Phaseoleae</taxon>
        <taxon>Mucuna</taxon>
    </lineage>
</organism>
<sequence length="68" mass="7727">MTSFPSYFTSYSKTSKKQPIIVANGDHVPIARSGNVQLKSSLELILQHGGRLELLKRRVNHTTYNIQR</sequence>
<name>A0A371EXE7_MUCPR</name>
<evidence type="ECO:0000313" key="2">
    <source>
        <dbReference type="Proteomes" id="UP000257109"/>
    </source>
</evidence>
<dbReference type="EMBL" id="QJKJ01011591">
    <property type="protein sequence ID" value="RDX70730.1"/>
    <property type="molecule type" value="Genomic_DNA"/>
</dbReference>